<keyword evidence="1" id="KW-0808">Transferase</keyword>
<proteinExistence type="predicted"/>
<name>A0A060CEP7_9THEO</name>
<accession>A0A060CEP7</accession>
<dbReference type="GO" id="GO:0009103">
    <property type="term" value="P:lipopolysaccharide biosynthetic process"/>
    <property type="evidence" value="ECO:0007669"/>
    <property type="project" value="TreeGrafter"/>
</dbReference>
<dbReference type="GO" id="GO:0016757">
    <property type="term" value="F:glycosyltransferase activity"/>
    <property type="evidence" value="ECO:0007669"/>
    <property type="project" value="InterPro"/>
</dbReference>
<evidence type="ECO:0000256" key="1">
    <source>
        <dbReference type="ARBA" id="ARBA00022679"/>
    </source>
</evidence>
<dbReference type="CDD" id="cd03809">
    <property type="entry name" value="GT4_MtfB-like"/>
    <property type="match status" value="1"/>
</dbReference>
<sequence>MGLTNDVVFAGYAPDADLPALYSGAACSLVPSLYEGFGFPVLEAMACGVPVVCSNTSSLPEVAGDAAVLVPPSDYHALADAVRLVLTQTEYADSLRAQGIAQAAKFRWEKCAAETAALYHQVAQQAEAGAA</sequence>
<dbReference type="InterPro" id="IPR001296">
    <property type="entry name" value="Glyco_trans_1"/>
</dbReference>
<dbReference type="AlphaFoldDB" id="A0A060CEP7"/>
<evidence type="ECO:0000259" key="2">
    <source>
        <dbReference type="Pfam" id="PF00534"/>
    </source>
</evidence>
<dbReference type="EMBL" id="KF126347">
    <property type="protein sequence ID" value="AIA93694.1"/>
    <property type="molecule type" value="Genomic_DNA"/>
</dbReference>
<feature type="domain" description="Glycosyl transferase family 1" evidence="2">
    <location>
        <begin position="2"/>
        <end position="99"/>
    </location>
</feature>
<dbReference type="Gene3D" id="3.40.50.2000">
    <property type="entry name" value="Glycogen Phosphorylase B"/>
    <property type="match status" value="1"/>
</dbReference>
<protein>
    <submittedName>
        <fullName evidence="3">Glycos_transf_1</fullName>
    </submittedName>
</protein>
<dbReference type="Pfam" id="PF00534">
    <property type="entry name" value="Glycos_transf_1"/>
    <property type="match status" value="1"/>
</dbReference>
<evidence type="ECO:0000313" key="3">
    <source>
        <dbReference type="EMBL" id="AIA93694.1"/>
    </source>
</evidence>
<dbReference type="PANTHER" id="PTHR46401:SF2">
    <property type="entry name" value="GLYCOSYLTRANSFERASE WBBK-RELATED"/>
    <property type="match status" value="1"/>
</dbReference>
<organism evidence="3">
    <name type="scientific">uncultured Thermoanaerobacter sp</name>
    <dbReference type="NCBI Taxonomy" id="242695"/>
    <lineage>
        <taxon>Bacteria</taxon>
        <taxon>Bacillati</taxon>
        <taxon>Bacillota</taxon>
        <taxon>Clostridia</taxon>
        <taxon>Thermoanaerobacterales</taxon>
        <taxon>Thermoanaerobacteraceae</taxon>
        <taxon>Thermoanaerobacter</taxon>
        <taxon>environmental samples</taxon>
    </lineage>
</organism>
<dbReference type="PANTHER" id="PTHR46401">
    <property type="entry name" value="GLYCOSYLTRANSFERASE WBBK-RELATED"/>
    <property type="match status" value="1"/>
</dbReference>
<reference evidence="3" key="1">
    <citation type="journal article" date="2013" name="Environ. Microbiol.">
        <title>Seasonally variable intestinal metagenomes of the red palm weevil (Rhynchophorus ferrugineus).</title>
        <authorList>
            <person name="Jia S."/>
            <person name="Zhang X."/>
            <person name="Zhang G."/>
            <person name="Yin A."/>
            <person name="Zhang S."/>
            <person name="Li F."/>
            <person name="Wang L."/>
            <person name="Zhao D."/>
            <person name="Yun Q."/>
            <person name="Tala"/>
            <person name="Wang J."/>
            <person name="Sun G."/>
            <person name="Baabdullah M."/>
            <person name="Yu X."/>
            <person name="Hu S."/>
            <person name="Al-Mssallem I.S."/>
            <person name="Yu J."/>
        </authorList>
    </citation>
    <scope>NUCLEOTIDE SEQUENCE</scope>
</reference>
<dbReference type="SUPFAM" id="SSF53756">
    <property type="entry name" value="UDP-Glycosyltransferase/glycogen phosphorylase"/>
    <property type="match status" value="1"/>
</dbReference>